<organism evidence="1 2">
    <name type="scientific">Methyloglobulus morosus KoM1</name>
    <dbReference type="NCBI Taxonomy" id="1116472"/>
    <lineage>
        <taxon>Bacteria</taxon>
        <taxon>Pseudomonadati</taxon>
        <taxon>Pseudomonadota</taxon>
        <taxon>Gammaproteobacteria</taxon>
        <taxon>Methylococcales</taxon>
        <taxon>Methylococcaceae</taxon>
        <taxon>Methyloglobulus</taxon>
    </lineage>
</organism>
<keyword evidence="2" id="KW-1185">Reference proteome</keyword>
<sequence length="55" mass="6368">MMVAIKGVKAADRPETIGQHHIHMKTELVHQSLVSSCKWDYLLFLPILTAFYNRK</sequence>
<reference evidence="1 2" key="1">
    <citation type="journal article" date="2013" name="Genome Announc.">
        <title>Draft Genome Sequence of the Methanotrophic Gammaproteobacterium Methyloglobulus morosus DSM 22980 Strain KoM1.</title>
        <authorList>
            <person name="Poehlein A."/>
            <person name="Deutzmann J.S."/>
            <person name="Daniel R."/>
            <person name="Simeonova D.D."/>
        </authorList>
    </citation>
    <scope>NUCLEOTIDE SEQUENCE [LARGE SCALE GENOMIC DNA]</scope>
    <source>
        <strain evidence="1 2">KoM1</strain>
    </source>
</reference>
<dbReference type="EMBL" id="AYLO01000126">
    <property type="protein sequence ID" value="ESS69325.1"/>
    <property type="molecule type" value="Genomic_DNA"/>
</dbReference>
<evidence type="ECO:0000313" key="2">
    <source>
        <dbReference type="Proteomes" id="UP000017842"/>
    </source>
</evidence>
<name>V5B7U1_9GAMM</name>
<accession>V5B7U1</accession>
<proteinExistence type="predicted"/>
<dbReference type="Proteomes" id="UP000017842">
    <property type="component" value="Unassembled WGS sequence"/>
</dbReference>
<evidence type="ECO:0000313" key="1">
    <source>
        <dbReference type="EMBL" id="ESS69325.1"/>
    </source>
</evidence>
<comment type="caution">
    <text evidence="1">The sequence shown here is derived from an EMBL/GenBank/DDBJ whole genome shotgun (WGS) entry which is preliminary data.</text>
</comment>
<dbReference type="AlphaFoldDB" id="V5B7U1"/>
<protein>
    <submittedName>
        <fullName evidence="1">Uncharacterized protein</fullName>
    </submittedName>
</protein>
<gene>
    <name evidence="1" type="ORF">MGMO_136c00040</name>
</gene>